<name>A0AAN7QAH4_9EURO</name>
<comment type="caution">
    <text evidence="5">The sequence shown here is derived from an EMBL/GenBank/DDBJ whole genome shotgun (WGS) entry which is preliminary data.</text>
</comment>
<dbReference type="GO" id="GO:0016020">
    <property type="term" value="C:membrane"/>
    <property type="evidence" value="ECO:0007669"/>
    <property type="project" value="UniProtKB-SubCell"/>
</dbReference>
<dbReference type="PANTHER" id="PTHR15407">
    <property type="entry name" value="FUKUTIN-RELATED"/>
    <property type="match status" value="1"/>
</dbReference>
<keyword evidence="6" id="KW-1185">Reference proteome</keyword>
<evidence type="ECO:0000256" key="4">
    <source>
        <dbReference type="ARBA" id="ARBA00023136"/>
    </source>
</evidence>
<dbReference type="GeneID" id="90028042"/>
<evidence type="ECO:0000313" key="5">
    <source>
        <dbReference type="EMBL" id="KAK5080691.1"/>
    </source>
</evidence>
<protein>
    <submittedName>
        <fullName evidence="5">Mannosyltransferase</fullName>
    </submittedName>
</protein>
<organism evidence="5 6">
    <name type="scientific">Lithohypha guttulata</name>
    <dbReference type="NCBI Taxonomy" id="1690604"/>
    <lineage>
        <taxon>Eukaryota</taxon>
        <taxon>Fungi</taxon>
        <taxon>Dikarya</taxon>
        <taxon>Ascomycota</taxon>
        <taxon>Pezizomycotina</taxon>
        <taxon>Eurotiomycetes</taxon>
        <taxon>Chaetothyriomycetidae</taxon>
        <taxon>Chaetothyriales</taxon>
        <taxon>Trichomeriaceae</taxon>
        <taxon>Lithohypha</taxon>
    </lineage>
</organism>
<keyword evidence="2" id="KW-0812">Transmembrane</keyword>
<comment type="subcellular location">
    <subcellularLocation>
        <location evidence="1">Membrane</location>
        <topology evidence="1">Single-pass membrane protein</topology>
    </subcellularLocation>
</comment>
<dbReference type="RefSeq" id="XP_064750834.1">
    <property type="nucleotide sequence ID" value="XM_064902695.1"/>
</dbReference>
<gene>
    <name evidence="5" type="primary">MNN4</name>
    <name evidence="5" type="ORF">LTR05_008395</name>
</gene>
<reference evidence="5 6" key="1">
    <citation type="submission" date="2023-08" db="EMBL/GenBank/DDBJ databases">
        <title>Black Yeasts Isolated from many extreme environments.</title>
        <authorList>
            <person name="Coleine C."/>
            <person name="Stajich J.E."/>
            <person name="Selbmann L."/>
        </authorList>
    </citation>
    <scope>NUCLEOTIDE SEQUENCE [LARGE SCALE GENOMIC DNA]</scope>
    <source>
        <strain evidence="5 6">CCFEE 5910</strain>
    </source>
</reference>
<sequence>MTVFRHHSLDTDSVRSFLLDVNPHHSIVSPEDVANKIDGRWIDRTNGKFIDITALHQDERVTVKKDVTSLFCKDGHRYNNQDIYPLTLSQIEGIEVKVPARSNRILLEEYGPEALTNTRFHWYELAGFIYGVVSIDSEQV</sequence>
<proteinExistence type="predicted"/>
<dbReference type="EMBL" id="JAVRRJ010000012">
    <property type="protein sequence ID" value="KAK5080691.1"/>
    <property type="molecule type" value="Genomic_DNA"/>
</dbReference>
<evidence type="ECO:0000256" key="1">
    <source>
        <dbReference type="ARBA" id="ARBA00004167"/>
    </source>
</evidence>
<dbReference type="Proteomes" id="UP001309876">
    <property type="component" value="Unassembled WGS sequence"/>
</dbReference>
<keyword evidence="5" id="KW-0328">Glycosyltransferase</keyword>
<dbReference type="InterPro" id="IPR009644">
    <property type="entry name" value="FKTN/MNN4/W02B3.4-1"/>
</dbReference>
<keyword evidence="3" id="KW-1133">Transmembrane helix</keyword>
<dbReference type="PANTHER" id="PTHR15407:SF32">
    <property type="entry name" value="PROTEIN (MNN4), PUTATIVE (AFU_ORTHOLOGUE AFUA_1G03790)-RELATED"/>
    <property type="match status" value="1"/>
</dbReference>
<dbReference type="AlphaFoldDB" id="A0AAN7QAH4"/>
<keyword evidence="4" id="KW-0472">Membrane</keyword>
<evidence type="ECO:0000313" key="6">
    <source>
        <dbReference type="Proteomes" id="UP001309876"/>
    </source>
</evidence>
<evidence type="ECO:0000256" key="2">
    <source>
        <dbReference type="ARBA" id="ARBA00022692"/>
    </source>
</evidence>
<accession>A0AAN7QAH4</accession>
<dbReference type="GO" id="GO:0016757">
    <property type="term" value="F:glycosyltransferase activity"/>
    <property type="evidence" value="ECO:0007669"/>
    <property type="project" value="UniProtKB-KW"/>
</dbReference>
<evidence type="ECO:0000256" key="3">
    <source>
        <dbReference type="ARBA" id="ARBA00022989"/>
    </source>
</evidence>
<keyword evidence="5" id="KW-0808">Transferase</keyword>